<protein>
    <submittedName>
        <fullName evidence="1">Uncharacterized protein</fullName>
    </submittedName>
</protein>
<proteinExistence type="predicted"/>
<name>A0ABY0W4S4_9PSED</name>
<dbReference type="EMBL" id="LT629795">
    <property type="protein sequence ID" value="SDU72879.1"/>
    <property type="molecule type" value="Genomic_DNA"/>
</dbReference>
<organism evidence="1 2">
    <name type="scientific">Pseudomonas psychrophila</name>
    <dbReference type="NCBI Taxonomy" id="122355"/>
    <lineage>
        <taxon>Bacteria</taxon>
        <taxon>Pseudomonadati</taxon>
        <taxon>Pseudomonadota</taxon>
        <taxon>Gammaproteobacteria</taxon>
        <taxon>Pseudomonadales</taxon>
        <taxon>Pseudomonadaceae</taxon>
        <taxon>Pseudomonas</taxon>
    </lineage>
</organism>
<keyword evidence="2" id="KW-1185">Reference proteome</keyword>
<evidence type="ECO:0000313" key="2">
    <source>
        <dbReference type="Proteomes" id="UP000182058"/>
    </source>
</evidence>
<sequence length="158" mass="17070">MGLKGTFRRAAHGLSASSLAHLVDGPLAPIPFSLHPDYDRRPRDHTGSADLGYPQPSRVDLPSARGLCALRAITAGGELHPALRTLPPAFLAADILYHNFFANAWLLFANSYQIFCCVISAILGKPLNMTNPSCSTLVRKGIPRLASRADHLLPRPLP</sequence>
<evidence type="ECO:0000313" key="1">
    <source>
        <dbReference type="EMBL" id="SDU72879.1"/>
    </source>
</evidence>
<dbReference type="Proteomes" id="UP000182058">
    <property type="component" value="Chromosome I"/>
</dbReference>
<accession>A0ABY0W4S4</accession>
<reference evidence="1 2" key="1">
    <citation type="submission" date="2016-10" db="EMBL/GenBank/DDBJ databases">
        <authorList>
            <person name="Varghese N."/>
            <person name="Submissions S."/>
        </authorList>
    </citation>
    <scope>NUCLEOTIDE SEQUENCE [LARGE SCALE GENOMIC DNA]</scope>
    <source>
        <strain evidence="1 2">BS3667</strain>
    </source>
</reference>
<gene>
    <name evidence="1" type="ORF">SAMN04490201_4373</name>
</gene>